<comment type="subcellular location">
    <subcellularLocation>
        <location evidence="1">Cell envelope</location>
    </subcellularLocation>
</comment>
<dbReference type="Pfam" id="PF00041">
    <property type="entry name" value="fn3"/>
    <property type="match status" value="1"/>
</dbReference>
<dbReference type="SMART" id="SM00060">
    <property type="entry name" value="FN3"/>
    <property type="match status" value="1"/>
</dbReference>
<dbReference type="InterPro" id="IPR003961">
    <property type="entry name" value="FN3_dom"/>
</dbReference>
<dbReference type="GO" id="GO:0000272">
    <property type="term" value="P:polysaccharide catabolic process"/>
    <property type="evidence" value="ECO:0007669"/>
    <property type="project" value="UniProtKB-KW"/>
</dbReference>
<reference evidence="7 8" key="1">
    <citation type="submission" date="2020-07" db="EMBL/GenBank/DDBJ databases">
        <title>Sequencing the genomes of 1000 actinobacteria strains.</title>
        <authorList>
            <person name="Klenk H.-P."/>
        </authorList>
    </citation>
    <scope>NUCLEOTIDE SEQUENCE [LARGE SCALE GENOMIC DNA]</scope>
    <source>
        <strain evidence="7 8">DSM 24662</strain>
    </source>
</reference>
<dbReference type="AlphaFoldDB" id="A0A7Y9KKB3"/>
<protein>
    <submittedName>
        <fullName evidence="7">Putative repeat protein (TIGR02543 family)</fullName>
    </submittedName>
</protein>
<proteinExistence type="predicted"/>
<feature type="region of interest" description="Disordered" evidence="4">
    <location>
        <begin position="344"/>
        <end position="375"/>
    </location>
</feature>
<evidence type="ECO:0000256" key="2">
    <source>
        <dbReference type="ARBA" id="ARBA00023295"/>
    </source>
</evidence>
<comment type="caution">
    <text evidence="7">The sequence shown here is derived from an EMBL/GenBank/DDBJ whole genome shotgun (WGS) entry which is preliminary data.</text>
</comment>
<keyword evidence="2" id="KW-0378">Hydrolase</keyword>
<dbReference type="RefSeq" id="WP_218852875.1">
    <property type="nucleotide sequence ID" value="NZ_JACCBV010000001.1"/>
</dbReference>
<accession>A0A7Y9KKB3</accession>
<evidence type="ECO:0000256" key="4">
    <source>
        <dbReference type="SAM" id="MobiDB-lite"/>
    </source>
</evidence>
<keyword evidence="2" id="KW-0326">Glycosidase</keyword>
<dbReference type="SUPFAM" id="SSF49265">
    <property type="entry name" value="Fibronectin type III"/>
    <property type="match status" value="1"/>
</dbReference>
<feature type="domain" description="Fibronectin type-III" evidence="6">
    <location>
        <begin position="106"/>
        <end position="198"/>
    </location>
</feature>
<feature type="compositionally biased region" description="Pro residues" evidence="4">
    <location>
        <begin position="354"/>
        <end position="363"/>
    </location>
</feature>
<dbReference type="Gene3D" id="2.60.40.4270">
    <property type="entry name" value="Listeria-Bacteroides repeat domain"/>
    <property type="match status" value="2"/>
</dbReference>
<evidence type="ECO:0000256" key="3">
    <source>
        <dbReference type="ARBA" id="ARBA00023326"/>
    </source>
</evidence>
<dbReference type="EMBL" id="JACCBV010000001">
    <property type="protein sequence ID" value="NYE19043.1"/>
    <property type="molecule type" value="Genomic_DNA"/>
</dbReference>
<keyword evidence="5" id="KW-0812">Transmembrane</keyword>
<dbReference type="InterPro" id="IPR036116">
    <property type="entry name" value="FN3_sf"/>
</dbReference>
<keyword evidence="8" id="KW-1185">Reference proteome</keyword>
<keyword evidence="5" id="KW-0472">Membrane</keyword>
<evidence type="ECO:0000313" key="8">
    <source>
        <dbReference type="Proteomes" id="UP000576969"/>
    </source>
</evidence>
<evidence type="ECO:0000256" key="5">
    <source>
        <dbReference type="SAM" id="Phobius"/>
    </source>
</evidence>
<sequence>MAALLVPTAAHAALDPGYPSSGPTSGGTPMGGVIDGADPGIIVTGVSVAGVPSGALQTQGPAWGSLTPAAPPDVCGPADVVVSYTLGGSALTETIANGFTYNTPCVPRNVSVAAGDAAVTVTFDAPVGDGGSPITGYTITAHPNGSPGGTTVTVAGSPATITGLLNGTAYTVEVVAYNANGPSLPSPLAGPATPTGPVTLTFDANGGTGTMNPQTSSTPTPLAPNLFIRAGFFFDGWNTAADGSGTSYPNQAQHPFTANGILYAQWDDRIRTVGPWTVTFDANGGTGTMSPQSEYTAAVLHASAFTRDGHAFTGWNTAADGSGTTYADGQTHPFTADETLYAQWASDPGNDPSTDPPTDPPTGTPDGDAGQLAATGASDAMPPLITAVALVSAGIAILIPTLRRRREA</sequence>
<dbReference type="GO" id="GO:0016798">
    <property type="term" value="F:hydrolase activity, acting on glycosyl bonds"/>
    <property type="evidence" value="ECO:0007669"/>
    <property type="project" value="UniProtKB-KW"/>
</dbReference>
<keyword evidence="3" id="KW-0119">Carbohydrate metabolism</keyword>
<dbReference type="InterPro" id="IPR013783">
    <property type="entry name" value="Ig-like_fold"/>
</dbReference>
<evidence type="ECO:0000256" key="1">
    <source>
        <dbReference type="ARBA" id="ARBA00004196"/>
    </source>
</evidence>
<feature type="transmembrane region" description="Helical" evidence="5">
    <location>
        <begin position="384"/>
        <end position="402"/>
    </location>
</feature>
<dbReference type="Pfam" id="PF09479">
    <property type="entry name" value="Flg_new"/>
    <property type="match status" value="2"/>
</dbReference>
<name>A0A7Y9KKB3_9MICO</name>
<evidence type="ECO:0000259" key="6">
    <source>
        <dbReference type="PROSITE" id="PS50853"/>
    </source>
</evidence>
<organism evidence="7 8">
    <name type="scientific">Microbacterium immunditiarum</name>
    <dbReference type="NCBI Taxonomy" id="337480"/>
    <lineage>
        <taxon>Bacteria</taxon>
        <taxon>Bacillati</taxon>
        <taxon>Actinomycetota</taxon>
        <taxon>Actinomycetes</taxon>
        <taxon>Micrococcales</taxon>
        <taxon>Microbacteriaceae</taxon>
        <taxon>Microbacterium</taxon>
    </lineage>
</organism>
<evidence type="ECO:0000313" key="7">
    <source>
        <dbReference type="EMBL" id="NYE19043.1"/>
    </source>
</evidence>
<dbReference type="Proteomes" id="UP000576969">
    <property type="component" value="Unassembled WGS sequence"/>
</dbReference>
<dbReference type="GO" id="GO:0030313">
    <property type="term" value="C:cell envelope"/>
    <property type="evidence" value="ECO:0007669"/>
    <property type="project" value="UniProtKB-SubCell"/>
</dbReference>
<keyword evidence="3" id="KW-0624">Polysaccharide degradation</keyword>
<dbReference type="PROSITE" id="PS50853">
    <property type="entry name" value="FN3"/>
    <property type="match status" value="1"/>
</dbReference>
<gene>
    <name evidence="7" type="ORF">BJ991_001071</name>
</gene>
<dbReference type="Gene3D" id="2.60.40.10">
    <property type="entry name" value="Immunoglobulins"/>
    <property type="match status" value="1"/>
</dbReference>
<dbReference type="CDD" id="cd00063">
    <property type="entry name" value="FN3"/>
    <property type="match status" value="1"/>
</dbReference>
<keyword evidence="5" id="KW-1133">Transmembrane helix</keyword>
<dbReference type="InterPro" id="IPR013378">
    <property type="entry name" value="InlB-like_B-rpt"/>
</dbReference>
<dbReference type="InterPro" id="IPR042229">
    <property type="entry name" value="Listeria/Bacterioides_rpt_sf"/>
</dbReference>